<evidence type="ECO:0000313" key="4">
    <source>
        <dbReference type="EMBL" id="QRD07067.1"/>
    </source>
</evidence>
<sequence length="355" mass="41057">MGPLFLVLYVLAVFLSSHLSIAHERDEPKIPQCSKFLTRKEWRTLNNSEKAKWVGAVKCLASISHERLSLTKNQTMLEGKRSLYDDFSYSHALVEHSAHRNAYFLPWHRWFIYLFDTSLRQTCGYSGPTPYWDWSRDHADLFNSPVFEDSPEYGLGRTGDPEADCTVTTGAFASSSGDFQLAWPIRHRLRRNLTLITGWYPHELPQNRTLGLESVRDLIEKTTGDFYKFQYAMTQMHNHVHDFVGGDLAGDCPDTLPEADCQGMAMSFTPNDPLFWLHHVQLDRLWSEWQHHHPSNFAAFSGIPLNPHNMSDPRYDVEAHADHQMPFDVQSVPMMPSTLFDIEAWPLCYRYTDKE</sequence>
<dbReference type="PRINTS" id="PR00092">
    <property type="entry name" value="TYROSINASE"/>
</dbReference>
<dbReference type="PANTHER" id="PTHR11474">
    <property type="entry name" value="TYROSINASE FAMILY MEMBER"/>
    <property type="match status" value="1"/>
</dbReference>
<dbReference type="OrthoDB" id="6132182at2759"/>
<dbReference type="AlphaFoldDB" id="A0A7U2NQS5"/>
<protein>
    <recommendedName>
        <fullName evidence="3">Tyrosinase copper-binding domain-containing protein</fullName>
    </recommendedName>
</protein>
<feature type="domain" description="Tyrosinase copper-binding" evidence="3">
    <location>
        <begin position="272"/>
        <end position="283"/>
    </location>
</feature>
<dbReference type="Gene3D" id="1.10.1280.10">
    <property type="entry name" value="Di-copper center containing domain from catechol oxidase"/>
    <property type="match status" value="1"/>
</dbReference>
<dbReference type="PROSITE" id="PS00498">
    <property type="entry name" value="TYROSINASE_2"/>
    <property type="match status" value="1"/>
</dbReference>
<evidence type="ECO:0000256" key="1">
    <source>
        <dbReference type="ARBA" id="ARBA00022723"/>
    </source>
</evidence>
<feature type="chain" id="PRO_5034845232" description="Tyrosinase copper-binding domain-containing protein" evidence="2">
    <location>
        <begin position="23"/>
        <end position="355"/>
    </location>
</feature>
<dbReference type="EMBL" id="CP069043">
    <property type="protein sequence ID" value="QRD07067.1"/>
    <property type="molecule type" value="Genomic_DNA"/>
</dbReference>
<dbReference type="KEGG" id="pno:SNOG_12540"/>
<dbReference type="SUPFAM" id="SSF48056">
    <property type="entry name" value="Di-copper centre-containing domain"/>
    <property type="match status" value="1"/>
</dbReference>
<dbReference type="InterPro" id="IPR050316">
    <property type="entry name" value="Tyrosinase/Hemocyanin"/>
</dbReference>
<gene>
    <name evidence="4" type="ORF">JI435_125400</name>
</gene>
<dbReference type="Proteomes" id="UP000663193">
    <property type="component" value="Chromosome 21"/>
</dbReference>
<dbReference type="VEuPathDB" id="FungiDB:JI435_125400"/>
<dbReference type="GO" id="GO:0046872">
    <property type="term" value="F:metal ion binding"/>
    <property type="evidence" value="ECO:0007669"/>
    <property type="project" value="UniProtKB-KW"/>
</dbReference>
<dbReference type="GO" id="GO:0016491">
    <property type="term" value="F:oxidoreductase activity"/>
    <property type="evidence" value="ECO:0007669"/>
    <property type="project" value="InterPro"/>
</dbReference>
<keyword evidence="5" id="KW-1185">Reference proteome</keyword>
<dbReference type="PANTHER" id="PTHR11474:SF127">
    <property type="entry name" value="TYROSINASE COPPER-BINDING DOMAIN-CONTAINING PROTEIN"/>
    <property type="match status" value="1"/>
</dbReference>
<dbReference type="InterPro" id="IPR008922">
    <property type="entry name" value="Di-copper_centre_dom_sf"/>
</dbReference>
<evidence type="ECO:0000313" key="5">
    <source>
        <dbReference type="Proteomes" id="UP000663193"/>
    </source>
</evidence>
<name>A0A7U2NQS5_PHANO</name>
<feature type="signal peptide" evidence="2">
    <location>
        <begin position="1"/>
        <end position="22"/>
    </location>
</feature>
<keyword evidence="1" id="KW-0479">Metal-binding</keyword>
<dbReference type="RefSeq" id="XP_001802761.1">
    <property type="nucleotide sequence ID" value="XM_001802709.1"/>
</dbReference>
<reference evidence="5" key="1">
    <citation type="journal article" date="2021" name="BMC Genomics">
        <title>Chromosome-level genome assembly and manually-curated proteome of model necrotroph Parastagonospora nodorum Sn15 reveals a genome-wide trove of candidate effector homologs, and redundancy of virulence-related functions within an accessory chromosome.</title>
        <authorList>
            <person name="Bertazzoni S."/>
            <person name="Jones D.A.B."/>
            <person name="Phan H.T."/>
            <person name="Tan K.-C."/>
            <person name="Hane J.K."/>
        </authorList>
    </citation>
    <scope>NUCLEOTIDE SEQUENCE [LARGE SCALE GENOMIC DNA]</scope>
    <source>
        <strain evidence="5">SN15 / ATCC MYA-4574 / FGSC 10173)</strain>
    </source>
</reference>
<organism evidence="4 5">
    <name type="scientific">Phaeosphaeria nodorum (strain SN15 / ATCC MYA-4574 / FGSC 10173)</name>
    <name type="common">Glume blotch fungus</name>
    <name type="synonym">Parastagonospora nodorum</name>
    <dbReference type="NCBI Taxonomy" id="321614"/>
    <lineage>
        <taxon>Eukaryota</taxon>
        <taxon>Fungi</taxon>
        <taxon>Dikarya</taxon>
        <taxon>Ascomycota</taxon>
        <taxon>Pezizomycotina</taxon>
        <taxon>Dothideomycetes</taxon>
        <taxon>Pleosporomycetidae</taxon>
        <taxon>Pleosporales</taxon>
        <taxon>Pleosporineae</taxon>
        <taxon>Phaeosphaeriaceae</taxon>
        <taxon>Parastagonospora</taxon>
    </lineage>
</organism>
<keyword evidence="2" id="KW-0732">Signal</keyword>
<evidence type="ECO:0000256" key="2">
    <source>
        <dbReference type="SAM" id="SignalP"/>
    </source>
</evidence>
<dbReference type="Pfam" id="PF00264">
    <property type="entry name" value="Tyrosinase"/>
    <property type="match status" value="1"/>
</dbReference>
<proteinExistence type="predicted"/>
<dbReference type="OMA" id="FDTESWP"/>
<dbReference type="InterPro" id="IPR002227">
    <property type="entry name" value="Tyrosinase_Cu-bd"/>
</dbReference>
<evidence type="ECO:0000259" key="3">
    <source>
        <dbReference type="PROSITE" id="PS00498"/>
    </source>
</evidence>
<accession>A0A7U2NQS5</accession>